<dbReference type="SUPFAM" id="SSF81901">
    <property type="entry name" value="HCP-like"/>
    <property type="match status" value="2"/>
</dbReference>
<name>A0A914WE36_9BILA</name>
<evidence type="ECO:0000256" key="1">
    <source>
        <dbReference type="ARBA" id="ARBA00038101"/>
    </source>
</evidence>
<reference evidence="7" key="1">
    <citation type="submission" date="2022-11" db="UniProtKB">
        <authorList>
            <consortium name="WormBaseParasite"/>
        </authorList>
    </citation>
    <scope>IDENTIFICATION</scope>
</reference>
<dbReference type="InterPro" id="IPR001245">
    <property type="entry name" value="Ser-Thr/Tyr_kinase_cat_dom"/>
</dbReference>
<dbReference type="Gene3D" id="1.10.510.10">
    <property type="entry name" value="Transferase(Phosphotransferase) domain 1"/>
    <property type="match status" value="1"/>
</dbReference>
<dbReference type="Proteomes" id="UP000887566">
    <property type="component" value="Unplaced"/>
</dbReference>
<evidence type="ECO:0000313" key="6">
    <source>
        <dbReference type="Proteomes" id="UP000887566"/>
    </source>
</evidence>
<evidence type="ECO:0000259" key="5">
    <source>
        <dbReference type="PROSITE" id="PS50011"/>
    </source>
</evidence>
<keyword evidence="2" id="KW-0547">Nucleotide-binding</keyword>
<dbReference type="Gene3D" id="3.30.200.20">
    <property type="entry name" value="Phosphorylase Kinase, domain 1"/>
    <property type="match status" value="1"/>
</dbReference>
<feature type="domain" description="Protein kinase" evidence="5">
    <location>
        <begin position="60"/>
        <end position="388"/>
    </location>
</feature>
<sequence length="827" mass="93540">MNEEYGEYSTDGGEKEEDYESDNETLSKDNDEYLSYDAPIPDRLEYEAIGEKLEIDPNTLTLIQVIGKGYFSDVHMGMLSLLTGKVPVAVKKPQMETGAMNAAESAAILKRQRQALKDELSIFAHLQSSSTGGHENVLKLLGAITTIKTDFCLLTEYCECGSMDRFLQAKWKNKAFENELVFEENGNEQVWKIQRDSKWEEDFRSRRKSGLITTSDLLWFALQIARGMQFLATMNVMHRDIAVRNVLLKLDFTLKVADFGLSRKLKEDDDTYYVGNKGTALPIRYIAPETLKSGRFSITTEYWSFGVVVWELFTFAEKQPYSMEFDIYENKMQFYEFLVEYLSSGHRLSIPNNMPRQIISLLSRLWLSDPKRRPSFEVCRKVIRQELMLSCPNILSNEKSLHHASERSLFRFDDEDINEGTLKTLDYTKIAFNTSVLPSSDIQQTENHKIRERKRVKRRIVISVGVLAVLLLAMLTALGYTLLYTSPLPWNNVTSNANSNITEVPLVLNNISAPILHKTINEYRKAAEQGDAESQYQLGLMYREGKGVLQSDGEAAKWFKKAAEQGNADAQFSLGRMYQNGRGVPQSDEETVKWFRKSAEQGDADAQAVLAVIYEYGLGVPQSDEEALKWRIKAAEHGNAEAQSSLGSMYKNGEGVPQSDEEAVKWYRKGAEQGNADAQEELAVMYQNGQGVLKSEEEALKWYRKSAEQGNTNAQYNVGLMYDEGRGVPPSDEEAIKWYHKAAEQGFRDAQRNLGGHYLSGRGNRGLQMCKIVLEVCIRKGGACLNQMQKLSNGLGNLQNKDIQMGSLTLDGCISMGEVYLNQMKKL</sequence>
<feature type="binding site" evidence="2">
    <location>
        <position position="92"/>
    </location>
    <ligand>
        <name>ATP</name>
        <dbReference type="ChEBI" id="CHEBI:30616"/>
    </ligand>
</feature>
<dbReference type="GO" id="GO:0004713">
    <property type="term" value="F:protein tyrosine kinase activity"/>
    <property type="evidence" value="ECO:0007669"/>
    <property type="project" value="InterPro"/>
</dbReference>
<dbReference type="Gene3D" id="1.25.40.10">
    <property type="entry name" value="Tetratricopeptide repeat domain"/>
    <property type="match status" value="2"/>
</dbReference>
<dbReference type="InterPro" id="IPR000719">
    <property type="entry name" value="Prot_kinase_dom"/>
</dbReference>
<evidence type="ECO:0000256" key="2">
    <source>
        <dbReference type="PROSITE-ProRule" id="PRU10141"/>
    </source>
</evidence>
<dbReference type="PANTHER" id="PTHR11102">
    <property type="entry name" value="SEL-1-LIKE PROTEIN"/>
    <property type="match status" value="1"/>
</dbReference>
<comment type="similarity">
    <text evidence="1">Belongs to the sel-1 family.</text>
</comment>
<dbReference type="WBParaSite" id="PSAMB.scaffold398size53147.g5472.t1">
    <property type="protein sequence ID" value="PSAMB.scaffold398size53147.g5472.t1"/>
    <property type="gene ID" value="PSAMB.scaffold398size53147.g5472"/>
</dbReference>
<keyword evidence="4" id="KW-0472">Membrane</keyword>
<dbReference type="InterPro" id="IPR011990">
    <property type="entry name" value="TPR-like_helical_dom_sf"/>
</dbReference>
<dbReference type="PROSITE" id="PS00109">
    <property type="entry name" value="PROTEIN_KINASE_TYR"/>
    <property type="match status" value="1"/>
</dbReference>
<dbReference type="InterPro" id="IPR008266">
    <property type="entry name" value="Tyr_kinase_AS"/>
</dbReference>
<dbReference type="SUPFAM" id="SSF56112">
    <property type="entry name" value="Protein kinase-like (PK-like)"/>
    <property type="match status" value="1"/>
</dbReference>
<dbReference type="InterPro" id="IPR050767">
    <property type="entry name" value="Sel1_AlgK"/>
</dbReference>
<dbReference type="SMART" id="SM00671">
    <property type="entry name" value="SEL1"/>
    <property type="match status" value="6"/>
</dbReference>
<keyword evidence="4" id="KW-1133">Transmembrane helix</keyword>
<feature type="compositionally biased region" description="Acidic residues" evidence="3">
    <location>
        <begin position="14"/>
        <end position="23"/>
    </location>
</feature>
<dbReference type="InterPro" id="IPR017441">
    <property type="entry name" value="Protein_kinase_ATP_BS"/>
</dbReference>
<evidence type="ECO:0000313" key="7">
    <source>
        <dbReference type="WBParaSite" id="PSAMB.scaffold398size53147.g5472.t1"/>
    </source>
</evidence>
<organism evidence="6 7">
    <name type="scientific">Plectus sambesii</name>
    <dbReference type="NCBI Taxonomy" id="2011161"/>
    <lineage>
        <taxon>Eukaryota</taxon>
        <taxon>Metazoa</taxon>
        <taxon>Ecdysozoa</taxon>
        <taxon>Nematoda</taxon>
        <taxon>Chromadorea</taxon>
        <taxon>Plectida</taxon>
        <taxon>Plectina</taxon>
        <taxon>Plectoidea</taxon>
        <taxon>Plectidae</taxon>
        <taxon>Plectus</taxon>
    </lineage>
</organism>
<dbReference type="InterPro" id="IPR011009">
    <property type="entry name" value="Kinase-like_dom_sf"/>
</dbReference>
<accession>A0A914WE36</accession>
<keyword evidence="6" id="KW-1185">Reference proteome</keyword>
<dbReference type="CDD" id="cd00192">
    <property type="entry name" value="PTKc"/>
    <property type="match status" value="1"/>
</dbReference>
<feature type="region of interest" description="Disordered" evidence="3">
    <location>
        <begin position="1"/>
        <end position="34"/>
    </location>
</feature>
<dbReference type="Pfam" id="PF07714">
    <property type="entry name" value="PK_Tyr_Ser-Thr"/>
    <property type="match status" value="1"/>
</dbReference>
<evidence type="ECO:0000256" key="3">
    <source>
        <dbReference type="SAM" id="MobiDB-lite"/>
    </source>
</evidence>
<keyword evidence="4" id="KW-0812">Transmembrane</keyword>
<dbReference type="PROSITE" id="PS00107">
    <property type="entry name" value="PROTEIN_KINASE_ATP"/>
    <property type="match status" value="1"/>
</dbReference>
<proteinExistence type="inferred from homology"/>
<dbReference type="InterPro" id="IPR006597">
    <property type="entry name" value="Sel1-like"/>
</dbReference>
<dbReference type="InterPro" id="IPR020635">
    <property type="entry name" value="Tyr_kinase_cat_dom"/>
</dbReference>
<dbReference type="SMART" id="SM00219">
    <property type="entry name" value="TyrKc"/>
    <property type="match status" value="1"/>
</dbReference>
<keyword evidence="2" id="KW-0067">ATP-binding</keyword>
<feature type="transmembrane region" description="Helical" evidence="4">
    <location>
        <begin position="460"/>
        <end position="483"/>
    </location>
</feature>
<dbReference type="PANTHER" id="PTHR11102:SF160">
    <property type="entry name" value="ERAD-ASSOCIATED E3 UBIQUITIN-PROTEIN LIGASE COMPONENT HRD3"/>
    <property type="match status" value="1"/>
</dbReference>
<dbReference type="AlphaFoldDB" id="A0A914WE36"/>
<dbReference type="PROSITE" id="PS50011">
    <property type="entry name" value="PROTEIN_KINASE_DOM"/>
    <property type="match status" value="1"/>
</dbReference>
<dbReference type="Pfam" id="PF08238">
    <property type="entry name" value="Sel1"/>
    <property type="match status" value="7"/>
</dbReference>
<evidence type="ECO:0000256" key="4">
    <source>
        <dbReference type="SAM" id="Phobius"/>
    </source>
</evidence>
<dbReference type="GO" id="GO:0005524">
    <property type="term" value="F:ATP binding"/>
    <property type="evidence" value="ECO:0007669"/>
    <property type="project" value="UniProtKB-UniRule"/>
</dbReference>
<protein>
    <submittedName>
        <fullName evidence="7">Protein kinase domain-containing protein</fullName>
    </submittedName>
</protein>